<dbReference type="Gene3D" id="3.30.200.20">
    <property type="entry name" value="Phosphorylase Kinase, domain 1"/>
    <property type="match status" value="1"/>
</dbReference>
<evidence type="ECO:0000256" key="17">
    <source>
        <dbReference type="ARBA" id="ARBA00048659"/>
    </source>
</evidence>
<keyword evidence="4" id="KW-0808">Transferase</keyword>
<dbReference type="GeneTree" id="ENSGT00940000157605"/>
<dbReference type="PROSITE" id="PS00108">
    <property type="entry name" value="PROTEIN_KINASE_ST"/>
    <property type="match status" value="1"/>
</dbReference>
<dbReference type="InterPro" id="IPR011009">
    <property type="entry name" value="Kinase-like_dom_sf"/>
</dbReference>
<dbReference type="Gene3D" id="1.10.510.10">
    <property type="entry name" value="Transferase(Phosphotransferase) domain 1"/>
    <property type="match status" value="1"/>
</dbReference>
<reference evidence="21" key="1">
    <citation type="submission" date="2025-08" db="UniProtKB">
        <authorList>
            <consortium name="Ensembl"/>
        </authorList>
    </citation>
    <scope>IDENTIFICATION</scope>
</reference>
<evidence type="ECO:0000256" key="1">
    <source>
        <dbReference type="ARBA" id="ARBA00012513"/>
    </source>
</evidence>
<evidence type="ECO:0000256" key="13">
    <source>
        <dbReference type="ARBA" id="ARBA00040433"/>
    </source>
</evidence>
<dbReference type="PANTHER" id="PTHR11042:SF160">
    <property type="entry name" value="EUKARYOTIC TRANSLATION INITIATION FACTOR 2-ALPHA KINASE 1"/>
    <property type="match status" value="1"/>
</dbReference>
<evidence type="ECO:0000256" key="15">
    <source>
        <dbReference type="ARBA" id="ARBA00042914"/>
    </source>
</evidence>
<reference evidence="21" key="2">
    <citation type="submission" date="2025-09" db="UniProtKB">
        <authorList>
            <consortium name="Ensembl"/>
        </authorList>
    </citation>
    <scope>IDENTIFICATION</scope>
</reference>
<keyword evidence="7" id="KW-0418">Kinase</keyword>
<evidence type="ECO:0000256" key="9">
    <source>
        <dbReference type="ARBA" id="ARBA00022843"/>
    </source>
</evidence>
<evidence type="ECO:0000256" key="10">
    <source>
        <dbReference type="ARBA" id="ARBA00023157"/>
    </source>
</evidence>
<keyword evidence="22" id="KW-1185">Reference proteome</keyword>
<dbReference type="Pfam" id="PF22949">
    <property type="entry name" value="HRI2_3H"/>
    <property type="match status" value="1"/>
</dbReference>
<name>A0A8C7DZK7_ONCKI</name>
<dbReference type="SUPFAM" id="SSF56112">
    <property type="entry name" value="Protein kinase-like (PK-like)"/>
    <property type="match status" value="1"/>
</dbReference>
<dbReference type="GO" id="GO:0005524">
    <property type="term" value="F:ATP binding"/>
    <property type="evidence" value="ECO:0007669"/>
    <property type="project" value="UniProtKB-KW"/>
</dbReference>
<proteinExistence type="inferred from homology"/>
<evidence type="ECO:0000256" key="16">
    <source>
        <dbReference type="ARBA" id="ARBA00046654"/>
    </source>
</evidence>
<dbReference type="CDD" id="cd14049">
    <property type="entry name" value="STKc_EIF2AK1_HRI"/>
    <property type="match status" value="1"/>
</dbReference>
<evidence type="ECO:0000259" key="20">
    <source>
        <dbReference type="PROSITE" id="PS50011"/>
    </source>
</evidence>
<dbReference type="InterPro" id="IPR050339">
    <property type="entry name" value="CC_SR_Kinase"/>
</dbReference>
<comment type="catalytic activity">
    <reaction evidence="18">
        <text>L-seryl-[protein] + ATP = O-phospho-L-seryl-[protein] + ADP + H(+)</text>
        <dbReference type="Rhea" id="RHEA:17989"/>
        <dbReference type="Rhea" id="RHEA-COMP:9863"/>
        <dbReference type="Rhea" id="RHEA-COMP:11604"/>
        <dbReference type="ChEBI" id="CHEBI:15378"/>
        <dbReference type="ChEBI" id="CHEBI:29999"/>
        <dbReference type="ChEBI" id="CHEBI:30616"/>
        <dbReference type="ChEBI" id="CHEBI:83421"/>
        <dbReference type="ChEBI" id="CHEBI:456216"/>
        <dbReference type="EC" id="2.7.11.1"/>
    </reaction>
    <physiologicalReaction direction="left-to-right" evidence="18">
        <dbReference type="Rhea" id="RHEA:17990"/>
    </physiologicalReaction>
</comment>
<gene>
    <name evidence="21" type="primary">EIF2AK1</name>
    <name evidence="21" type="synonym">eif2ak1</name>
</gene>
<organism evidence="21 22">
    <name type="scientific">Oncorhynchus kisutch</name>
    <name type="common">Coho salmon</name>
    <name type="synonym">Salmo kisutch</name>
    <dbReference type="NCBI Taxonomy" id="8019"/>
    <lineage>
        <taxon>Eukaryota</taxon>
        <taxon>Metazoa</taxon>
        <taxon>Chordata</taxon>
        <taxon>Craniata</taxon>
        <taxon>Vertebrata</taxon>
        <taxon>Euteleostomi</taxon>
        <taxon>Actinopterygii</taxon>
        <taxon>Neopterygii</taxon>
        <taxon>Teleostei</taxon>
        <taxon>Protacanthopterygii</taxon>
        <taxon>Salmoniformes</taxon>
        <taxon>Salmonidae</taxon>
        <taxon>Salmoninae</taxon>
        <taxon>Oncorhynchus</taxon>
    </lineage>
</organism>
<keyword evidence="9" id="KW-0832">Ubl conjugation</keyword>
<evidence type="ECO:0000313" key="21">
    <source>
        <dbReference type="Ensembl" id="ENSOKIP00005023102.1"/>
    </source>
</evidence>
<dbReference type="Proteomes" id="UP000694557">
    <property type="component" value="Unassembled WGS sequence"/>
</dbReference>
<dbReference type="PANTHER" id="PTHR11042">
    <property type="entry name" value="EUKARYOTIC TRANSLATION INITIATION FACTOR 2-ALPHA KINASE EIF2-ALPHA KINASE -RELATED"/>
    <property type="match status" value="1"/>
</dbReference>
<dbReference type="AlphaFoldDB" id="A0A8C7DZK7"/>
<keyword evidence="8" id="KW-0067">ATP-binding</keyword>
<dbReference type="Pfam" id="PF00069">
    <property type="entry name" value="Pkinase"/>
    <property type="match status" value="1"/>
</dbReference>
<keyword evidence="3" id="KW-0597">Phosphoprotein</keyword>
<keyword evidence="5" id="KW-0677">Repeat</keyword>
<evidence type="ECO:0000256" key="11">
    <source>
        <dbReference type="ARBA" id="ARBA00023193"/>
    </source>
</evidence>
<evidence type="ECO:0000256" key="4">
    <source>
        <dbReference type="ARBA" id="ARBA00022679"/>
    </source>
</evidence>
<dbReference type="GO" id="GO:0005634">
    <property type="term" value="C:nucleus"/>
    <property type="evidence" value="ECO:0007669"/>
    <property type="project" value="TreeGrafter"/>
</dbReference>
<keyword evidence="11" id="KW-0652">Protein synthesis inhibitor</keyword>
<dbReference type="InterPro" id="IPR054521">
    <property type="entry name" value="HRI2_3H"/>
</dbReference>
<evidence type="ECO:0000256" key="2">
    <source>
        <dbReference type="ARBA" id="ARBA00022527"/>
    </source>
</evidence>
<evidence type="ECO:0000256" key="12">
    <source>
        <dbReference type="ARBA" id="ARBA00037982"/>
    </source>
</evidence>
<dbReference type="InterPro" id="IPR000719">
    <property type="entry name" value="Prot_kinase_dom"/>
</dbReference>
<dbReference type="SMART" id="SM00220">
    <property type="entry name" value="S_TKc"/>
    <property type="match status" value="1"/>
</dbReference>
<dbReference type="GO" id="GO:0017148">
    <property type="term" value="P:negative regulation of translation"/>
    <property type="evidence" value="ECO:0007669"/>
    <property type="project" value="UniProtKB-KW"/>
</dbReference>
<feature type="region of interest" description="Disordered" evidence="19">
    <location>
        <begin position="384"/>
        <end position="403"/>
    </location>
</feature>
<evidence type="ECO:0000256" key="18">
    <source>
        <dbReference type="ARBA" id="ARBA00048977"/>
    </source>
</evidence>
<dbReference type="EC" id="2.7.11.1" evidence="1"/>
<comment type="catalytic activity">
    <reaction evidence="17">
        <text>L-threonyl-[protein] + ATP = O-phospho-L-threonyl-[protein] + ADP + H(+)</text>
        <dbReference type="Rhea" id="RHEA:46608"/>
        <dbReference type="Rhea" id="RHEA-COMP:11060"/>
        <dbReference type="Rhea" id="RHEA-COMP:11605"/>
        <dbReference type="ChEBI" id="CHEBI:15378"/>
        <dbReference type="ChEBI" id="CHEBI:30013"/>
        <dbReference type="ChEBI" id="CHEBI:30616"/>
        <dbReference type="ChEBI" id="CHEBI:61977"/>
        <dbReference type="ChEBI" id="CHEBI:456216"/>
        <dbReference type="EC" id="2.7.11.1"/>
    </reaction>
    <physiologicalReaction direction="left-to-right" evidence="17">
        <dbReference type="Rhea" id="RHEA:46609"/>
    </physiologicalReaction>
</comment>
<dbReference type="InterPro" id="IPR008271">
    <property type="entry name" value="Ser/Thr_kinase_AS"/>
</dbReference>
<accession>A0A8C7DZK7</accession>
<comment type="subunit">
    <text evidence="16">Synthesized in an inactive form that binds to the N-terminal domain of CDC37. Has to be associated with a multiprotein complex containing Hsp90, CDC37 and PPP5C for maturation and activation by autophosphorylation. The phosphatase PPP5C modulates this activation. Homodimer; homodimerizes in presence of heme, forming a disulfide-linked inactive homodimer. Interacts with DELE1; binds both to full-length DELE1 and processed form of DELE1 (S-DELE1) in response to stress, leading to activate its protein kinase activity and trigger the integrated stress response (ISR).</text>
</comment>
<evidence type="ECO:0000256" key="7">
    <source>
        <dbReference type="ARBA" id="ARBA00022777"/>
    </source>
</evidence>
<feature type="domain" description="Protein kinase" evidence="20">
    <location>
        <begin position="123"/>
        <end position="369"/>
    </location>
</feature>
<evidence type="ECO:0000256" key="19">
    <source>
        <dbReference type="SAM" id="MobiDB-lite"/>
    </source>
</evidence>
<evidence type="ECO:0000256" key="14">
    <source>
        <dbReference type="ARBA" id="ARBA00042456"/>
    </source>
</evidence>
<evidence type="ECO:0000256" key="8">
    <source>
        <dbReference type="ARBA" id="ARBA00022840"/>
    </source>
</evidence>
<evidence type="ECO:0000313" key="22">
    <source>
        <dbReference type="Proteomes" id="UP000694557"/>
    </source>
</evidence>
<keyword evidence="10" id="KW-1015">Disulfide bond</keyword>
<evidence type="ECO:0000256" key="3">
    <source>
        <dbReference type="ARBA" id="ARBA00022553"/>
    </source>
</evidence>
<dbReference type="GO" id="GO:0004694">
    <property type="term" value="F:eukaryotic translation initiation factor 2alpha kinase activity"/>
    <property type="evidence" value="ECO:0007669"/>
    <property type="project" value="TreeGrafter"/>
</dbReference>
<protein>
    <recommendedName>
        <fullName evidence="13">Eukaryotic translation initiation factor 2-alpha kinase 1</fullName>
        <ecNumber evidence="1">2.7.11.1</ecNumber>
    </recommendedName>
    <alternativeName>
        <fullName evidence="15">Heme-regulated eukaryotic initiation factor eIF-2-alpha kinase</fullName>
    </alternativeName>
    <alternativeName>
        <fullName evidence="14">Hemin-sensitive initiation factor 2-alpha kinase</fullName>
    </alternativeName>
</protein>
<sequence length="437" mass="49206">MAGKQYPSIQEFASAITNQLLLGSLLEHLCFVYERDPTRSHMLFKAIGQHLAAKNVLSLLAISEEFSTIRLQYNRGFTELLHAVSTSIFPQGQMLLNTDTQSLKLRPKEGLFQAQTSRYLSEFEELSILGKGSYGKVFKVKNKLDGQKYAINNVSREDCMKVLREVNVLSSLQHINVVGYHTAWMEHITHAFTNPYGAVDTKQTLSILHKILQGVEYIHSRGIMHRDLKTMNIFLRGHNCHVRIGDFGLACRDKIIDDKDKPPSTSQNTGSSHTAGVGTFVYAAPEKLEGPHYDSNSDMYSIGVVAQELFQPFGTEMERVQTLGDLREGKVPDSFSQRWPVLAKYITLLTSRDPTLRPSATQLLQSELFSSKDMVIHGLQTRVKEQEYESSTQETDQSATDSEHVASIPFHGQDLTSTISAHLQTCYIRPLYLTKCE</sequence>
<dbReference type="Ensembl" id="ENSOKIT00005024526.1">
    <property type="protein sequence ID" value="ENSOKIP00005023102.1"/>
    <property type="gene ID" value="ENSOKIG00005010155.1"/>
</dbReference>
<comment type="similarity">
    <text evidence="12">Belongs to the protein kinase superfamily. Ser/Thr protein kinase family. GCN2 subfamily.</text>
</comment>
<feature type="compositionally biased region" description="Polar residues" evidence="19">
    <location>
        <begin position="389"/>
        <end position="400"/>
    </location>
</feature>
<evidence type="ECO:0000256" key="6">
    <source>
        <dbReference type="ARBA" id="ARBA00022741"/>
    </source>
</evidence>
<dbReference type="PROSITE" id="PS50011">
    <property type="entry name" value="PROTEIN_KINASE_DOM"/>
    <property type="match status" value="1"/>
</dbReference>
<dbReference type="GO" id="GO:0005737">
    <property type="term" value="C:cytoplasm"/>
    <property type="evidence" value="ECO:0007669"/>
    <property type="project" value="TreeGrafter"/>
</dbReference>
<evidence type="ECO:0000256" key="5">
    <source>
        <dbReference type="ARBA" id="ARBA00022737"/>
    </source>
</evidence>
<dbReference type="FunFam" id="1.10.510.10:FF:000375">
    <property type="entry name" value="Putative eukaryotic translation initiation factor 2-alpha kinase 1"/>
    <property type="match status" value="1"/>
</dbReference>
<keyword evidence="2" id="KW-0723">Serine/threonine-protein kinase</keyword>
<keyword evidence="6" id="KW-0547">Nucleotide-binding</keyword>